<evidence type="ECO:0000313" key="2">
    <source>
        <dbReference type="Proteomes" id="UP001208656"/>
    </source>
</evidence>
<protein>
    <submittedName>
        <fullName evidence="1">CotY/CotZ family spore coat protein</fullName>
    </submittedName>
</protein>
<comment type="caution">
    <text evidence="1">The sequence shown here is derived from an EMBL/GenBank/DDBJ whole genome shotgun (WGS) entry which is preliminary data.</text>
</comment>
<organism evidence="1 2">
    <name type="scientific">Pallidibacillus thermolactis</name>
    <dbReference type="NCBI Taxonomy" id="251051"/>
    <lineage>
        <taxon>Bacteria</taxon>
        <taxon>Bacillati</taxon>
        <taxon>Bacillota</taxon>
        <taxon>Bacilli</taxon>
        <taxon>Bacillales</taxon>
        <taxon>Bacillaceae</taxon>
        <taxon>Pallidibacillus</taxon>
    </lineage>
</organism>
<name>A0ABT2WGN0_9BACI</name>
<accession>A0ABT2WGN0</accession>
<keyword evidence="1" id="KW-0167">Capsid protein</keyword>
<dbReference type="RefSeq" id="WP_173660493.1">
    <property type="nucleotide sequence ID" value="NZ_JAOUSE010000031.1"/>
</dbReference>
<dbReference type="EMBL" id="JAOUSE010000031">
    <property type="protein sequence ID" value="MCU9594843.1"/>
    <property type="molecule type" value="Genomic_DNA"/>
</dbReference>
<dbReference type="InterPro" id="IPR019593">
    <property type="entry name" value="Spore_coat_protein_Z/Y"/>
</dbReference>
<keyword evidence="1" id="KW-0946">Virion</keyword>
<keyword evidence="2" id="KW-1185">Reference proteome</keyword>
<reference evidence="1 2" key="1">
    <citation type="submission" date="2022-10" db="EMBL/GenBank/DDBJ databases">
        <title>Description of Fervidibacillus gen. nov. in the family Fervidibacillaceae fam. nov. with two species, Fervidibacillus albus sp. nov., and Fervidibacillus halotolerans sp. nov., isolated from tidal flat sediments.</title>
        <authorList>
            <person name="Kwon K.K."/>
            <person name="Yang S.-H."/>
        </authorList>
    </citation>
    <scope>NUCLEOTIDE SEQUENCE [LARGE SCALE GENOMIC DNA]</scope>
    <source>
        <strain evidence="1 2">DSM 23332</strain>
    </source>
</reference>
<gene>
    <name evidence="1" type="ORF">OEV82_10385</name>
</gene>
<dbReference type="Pfam" id="PF10612">
    <property type="entry name" value="Spore-coat_CotZ"/>
    <property type="match status" value="1"/>
</dbReference>
<dbReference type="Proteomes" id="UP001208656">
    <property type="component" value="Unassembled WGS sequence"/>
</dbReference>
<proteinExistence type="predicted"/>
<sequence length="175" mass="18618">MSCEHGEYTNNCVCDILLDIVEAQEKVSPSNCVSGCSTALDELCGGIDPTGARPTTIPVSLICKGDCDYFVARGVRRTNAGGITSVMAVAFRVVDVDPETCCATLELLQFVDTSGFITPELTKTSLINNLFDILDDPVSEPNGGYFHSGICITVDLNCFCGVVCHPATTPRQVTV</sequence>
<evidence type="ECO:0000313" key="1">
    <source>
        <dbReference type="EMBL" id="MCU9594843.1"/>
    </source>
</evidence>